<accession>A0A8H4LF43</accession>
<proteinExistence type="predicted"/>
<dbReference type="InterPro" id="IPR001138">
    <property type="entry name" value="Zn2Cys6_DnaBD"/>
</dbReference>
<evidence type="ECO:0000256" key="1">
    <source>
        <dbReference type="ARBA" id="ARBA00023242"/>
    </source>
</evidence>
<protein>
    <submittedName>
        <fullName evidence="4">Sterol uptake control 2</fullName>
    </submittedName>
</protein>
<dbReference type="OrthoDB" id="3546279at2759"/>
<feature type="region of interest" description="Disordered" evidence="2">
    <location>
        <begin position="44"/>
        <end position="83"/>
    </location>
</feature>
<dbReference type="EMBL" id="JAADYS010000889">
    <property type="protein sequence ID" value="KAF4466359.1"/>
    <property type="molecule type" value="Genomic_DNA"/>
</dbReference>
<dbReference type="InterPro" id="IPR053157">
    <property type="entry name" value="Sterol_Uptake_Regulator"/>
</dbReference>
<dbReference type="PROSITE" id="PS00463">
    <property type="entry name" value="ZN2_CY6_FUNGAL_1"/>
    <property type="match status" value="1"/>
</dbReference>
<dbReference type="PANTHER" id="PTHR47784:SF5">
    <property type="entry name" value="STEROL UPTAKE CONTROL PROTEIN 2"/>
    <property type="match status" value="1"/>
</dbReference>
<reference evidence="4 5" key="1">
    <citation type="submission" date="2020-01" db="EMBL/GenBank/DDBJ databases">
        <title>Identification and distribution of gene clusters putatively required for synthesis of sphingolipid metabolism inhibitors in phylogenetically diverse species of the filamentous fungus Fusarium.</title>
        <authorList>
            <person name="Kim H.-S."/>
            <person name="Busman M."/>
            <person name="Brown D.W."/>
            <person name="Divon H."/>
            <person name="Uhlig S."/>
            <person name="Proctor R.H."/>
        </authorList>
    </citation>
    <scope>NUCLEOTIDE SEQUENCE [LARGE SCALE GENOMIC DNA]</scope>
    <source>
        <strain evidence="4 5">NRRL 20459</strain>
    </source>
</reference>
<dbReference type="AlphaFoldDB" id="A0A8H4LF43"/>
<keyword evidence="5" id="KW-1185">Reference proteome</keyword>
<dbReference type="GO" id="GO:0001228">
    <property type="term" value="F:DNA-binding transcription activator activity, RNA polymerase II-specific"/>
    <property type="evidence" value="ECO:0007669"/>
    <property type="project" value="TreeGrafter"/>
</dbReference>
<keyword evidence="1" id="KW-0539">Nucleus</keyword>
<evidence type="ECO:0000313" key="5">
    <source>
        <dbReference type="Proteomes" id="UP000554235"/>
    </source>
</evidence>
<gene>
    <name evidence="4" type="ORF">FALBO_6784</name>
</gene>
<dbReference type="PANTHER" id="PTHR47784">
    <property type="entry name" value="STEROL UPTAKE CONTROL PROTEIN 2"/>
    <property type="match status" value="1"/>
</dbReference>
<evidence type="ECO:0000256" key="2">
    <source>
        <dbReference type="SAM" id="MobiDB-lite"/>
    </source>
</evidence>
<dbReference type="InterPro" id="IPR021858">
    <property type="entry name" value="Fun_TF"/>
</dbReference>
<evidence type="ECO:0000313" key="4">
    <source>
        <dbReference type="EMBL" id="KAF4466359.1"/>
    </source>
</evidence>
<dbReference type="GO" id="GO:0008270">
    <property type="term" value="F:zinc ion binding"/>
    <property type="evidence" value="ECO:0007669"/>
    <property type="project" value="InterPro"/>
</dbReference>
<sequence length="405" mass="44892">MPRLGYKKSRKGCLRCKQRRVKCDEKQPCSACARHGVACIFPEGSEAPARSSSTSRQTPSISGKSDGQTDLPSRPGRADSWTTVGSPALSSAALSPDPFPYFAKFVTCQEPVEKSTWLTDLELMHHYTSTAFMTLPRAAELQHVWQVEIPKLALSHVFLLHQVLSVSAYHLAYLHPDRPSLPICGSQHQNKAVVGLRSAVATISEENCPEIFVTSSMLYISAFASFSSQRGEQPRVDDLLDVFTLVQGMSDILNSYTEALNASRIGDLFIRGTASDESPVLTAMVEHLRQFKIPDKFEPEAALCQESIASAITWTENCITTTHVPDLRIAMSWSLSLTAEFMDLVRQRHPVALGILAHYCVVLHHAGLAHWFLGGWGRPVLLDIYGSLDPKWRCLVEWPMAATER</sequence>
<organism evidence="4 5">
    <name type="scientific">Fusarium albosuccineum</name>
    <dbReference type="NCBI Taxonomy" id="1237068"/>
    <lineage>
        <taxon>Eukaryota</taxon>
        <taxon>Fungi</taxon>
        <taxon>Dikarya</taxon>
        <taxon>Ascomycota</taxon>
        <taxon>Pezizomycotina</taxon>
        <taxon>Sordariomycetes</taxon>
        <taxon>Hypocreomycetidae</taxon>
        <taxon>Hypocreales</taxon>
        <taxon>Nectriaceae</taxon>
        <taxon>Fusarium</taxon>
        <taxon>Fusarium decemcellulare species complex</taxon>
    </lineage>
</organism>
<comment type="caution">
    <text evidence="4">The sequence shown here is derived from an EMBL/GenBank/DDBJ whole genome shotgun (WGS) entry which is preliminary data.</text>
</comment>
<feature type="domain" description="Zn(2)-C6 fungal-type" evidence="3">
    <location>
        <begin position="12"/>
        <end position="41"/>
    </location>
</feature>
<dbReference type="PROSITE" id="PS50048">
    <property type="entry name" value="ZN2_CY6_FUNGAL_2"/>
    <property type="match status" value="1"/>
</dbReference>
<feature type="compositionally biased region" description="Low complexity" evidence="2">
    <location>
        <begin position="47"/>
        <end position="62"/>
    </location>
</feature>
<dbReference type="Gene3D" id="4.10.240.10">
    <property type="entry name" value="Zn(2)-C6 fungal-type DNA-binding domain"/>
    <property type="match status" value="1"/>
</dbReference>
<dbReference type="Proteomes" id="UP000554235">
    <property type="component" value="Unassembled WGS sequence"/>
</dbReference>
<dbReference type="SUPFAM" id="SSF57701">
    <property type="entry name" value="Zn2/Cys6 DNA-binding domain"/>
    <property type="match status" value="1"/>
</dbReference>
<dbReference type="SMART" id="SM00066">
    <property type="entry name" value="GAL4"/>
    <property type="match status" value="1"/>
</dbReference>
<name>A0A8H4LF43_9HYPO</name>
<dbReference type="InterPro" id="IPR036864">
    <property type="entry name" value="Zn2-C6_fun-type_DNA-bd_sf"/>
</dbReference>
<dbReference type="CDD" id="cd00067">
    <property type="entry name" value="GAL4"/>
    <property type="match status" value="1"/>
</dbReference>
<dbReference type="Pfam" id="PF00172">
    <property type="entry name" value="Zn_clus"/>
    <property type="match status" value="1"/>
</dbReference>
<dbReference type="Pfam" id="PF11951">
    <property type="entry name" value="Fungal_trans_2"/>
    <property type="match status" value="1"/>
</dbReference>
<evidence type="ECO:0000259" key="3">
    <source>
        <dbReference type="PROSITE" id="PS50048"/>
    </source>
</evidence>